<dbReference type="Gene3D" id="2.10.25.140">
    <property type="match status" value="1"/>
</dbReference>
<dbReference type="SMART" id="SM00215">
    <property type="entry name" value="VWC_out"/>
    <property type="match status" value="1"/>
</dbReference>
<dbReference type="PROSITE" id="PS51051">
    <property type="entry name" value="DSL"/>
    <property type="match status" value="1"/>
</dbReference>
<feature type="compositionally biased region" description="Basic and acidic residues" evidence="14">
    <location>
        <begin position="274"/>
        <end position="283"/>
    </location>
</feature>
<feature type="domain" description="EGF-like" evidence="17">
    <location>
        <begin position="294"/>
        <end position="330"/>
    </location>
</feature>
<evidence type="ECO:0000256" key="14">
    <source>
        <dbReference type="SAM" id="MobiDB-lite"/>
    </source>
</evidence>
<dbReference type="SMART" id="SM00051">
    <property type="entry name" value="DSL"/>
    <property type="match status" value="1"/>
</dbReference>
<dbReference type="PROSITE" id="PS01186">
    <property type="entry name" value="EGF_2"/>
    <property type="match status" value="9"/>
</dbReference>
<dbReference type="SMART" id="SM00179">
    <property type="entry name" value="EGF_CA"/>
    <property type="match status" value="11"/>
</dbReference>
<dbReference type="PANTHER" id="PTHR12916:SF13">
    <property type="entry name" value="SUSHI, VON WILLEBRAND FACTOR TYPE A, EGF AND PENTRAXIN DOMAIN-CONTAINING PROTEIN 1-LIKE"/>
    <property type="match status" value="1"/>
</dbReference>
<keyword evidence="5 13" id="KW-0677">Repeat</keyword>
<feature type="chain" id="PRO_5047472690" description="Delta-like protein" evidence="16">
    <location>
        <begin position="28"/>
        <end position="1123"/>
    </location>
</feature>
<keyword evidence="7 13" id="KW-1133">Transmembrane helix</keyword>
<feature type="disulfide bond" evidence="11">
    <location>
        <begin position="730"/>
        <end position="739"/>
    </location>
</feature>
<keyword evidence="13 16" id="KW-0732">Signal</keyword>
<feature type="domain" description="DSL" evidence="18">
    <location>
        <begin position="180"/>
        <end position="224"/>
    </location>
</feature>
<keyword evidence="4 13" id="KW-0812">Transmembrane</keyword>
<dbReference type="PROSITE" id="PS00010">
    <property type="entry name" value="ASX_HYDROXYL"/>
    <property type="match status" value="9"/>
</dbReference>
<dbReference type="InterPro" id="IPR000152">
    <property type="entry name" value="EGF-type_Asp/Asn_hydroxyl_site"/>
</dbReference>
<evidence type="ECO:0000256" key="6">
    <source>
        <dbReference type="ARBA" id="ARBA00022837"/>
    </source>
</evidence>
<dbReference type="InterPro" id="IPR001007">
    <property type="entry name" value="VWF_dom"/>
</dbReference>
<feature type="domain" description="EGF-like" evidence="17">
    <location>
        <begin position="704"/>
        <end position="740"/>
    </location>
</feature>
<feature type="disulfide bond" evidence="12">
    <location>
        <begin position="195"/>
        <end position="207"/>
    </location>
</feature>
<dbReference type="InterPro" id="IPR011651">
    <property type="entry name" value="Notch_ligand_N"/>
</dbReference>
<dbReference type="Pfam" id="PF07657">
    <property type="entry name" value="MNNL"/>
    <property type="match status" value="1"/>
</dbReference>
<feature type="domain" description="EGF-like" evidence="17">
    <location>
        <begin position="549"/>
        <end position="585"/>
    </location>
</feature>
<feature type="domain" description="EGF-like" evidence="17">
    <location>
        <begin position="587"/>
        <end position="623"/>
    </location>
</feature>
<feature type="signal peptide" evidence="16">
    <location>
        <begin position="1"/>
        <end position="27"/>
    </location>
</feature>
<comment type="caution">
    <text evidence="11">Lacks conserved residue(s) required for the propagation of feature annotation.</text>
</comment>
<feature type="domain" description="EGF-like" evidence="17">
    <location>
        <begin position="332"/>
        <end position="367"/>
    </location>
</feature>
<dbReference type="Proteomes" id="UP000694941">
    <property type="component" value="Unplaced"/>
</dbReference>
<feature type="disulfide bond" evidence="11">
    <location>
        <begin position="537"/>
        <end position="546"/>
    </location>
</feature>
<feature type="domain" description="EGF-like" evidence="17">
    <location>
        <begin position="407"/>
        <end position="443"/>
    </location>
</feature>
<evidence type="ECO:0000256" key="7">
    <source>
        <dbReference type="ARBA" id="ARBA00022989"/>
    </source>
</evidence>
<dbReference type="InterPro" id="IPR056986">
    <property type="entry name" value="JAG1_1/2_dom"/>
</dbReference>
<feature type="domain" description="EGF-like" evidence="17">
    <location>
        <begin position="511"/>
        <end position="547"/>
    </location>
</feature>
<feature type="disulfide bond" evidence="11">
    <location>
        <begin position="635"/>
        <end position="652"/>
    </location>
</feature>
<dbReference type="PROSITE" id="PS00022">
    <property type="entry name" value="EGF_1"/>
    <property type="match status" value="11"/>
</dbReference>
<reference evidence="20" key="1">
    <citation type="submission" date="2025-08" db="UniProtKB">
        <authorList>
            <consortium name="RefSeq"/>
        </authorList>
    </citation>
    <scope>IDENTIFICATION</scope>
    <source>
        <tissue evidence="20">Muscle</tissue>
    </source>
</reference>
<feature type="disulfide bond" evidence="11">
    <location>
        <begin position="433"/>
        <end position="442"/>
    </location>
</feature>
<evidence type="ECO:0000256" key="12">
    <source>
        <dbReference type="PROSITE-ProRule" id="PRU00377"/>
    </source>
</evidence>
<dbReference type="SUPFAM" id="SSF57184">
    <property type="entry name" value="Growth factor receptor domain"/>
    <property type="match status" value="1"/>
</dbReference>
<comment type="subcellular location">
    <subcellularLocation>
        <location evidence="1 13">Membrane</location>
        <topology evidence="1 13">Single-pass type I membrane protein</topology>
    </subcellularLocation>
</comment>
<accession>A0ABM1T9X8</accession>
<evidence type="ECO:0000256" key="1">
    <source>
        <dbReference type="ARBA" id="ARBA00004479"/>
    </source>
</evidence>
<dbReference type="PANTHER" id="PTHR12916">
    <property type="entry name" value="CYTOCHROME C OXIDASE POLYPEPTIDE VIC-2"/>
    <property type="match status" value="1"/>
</dbReference>
<keyword evidence="6" id="KW-0106">Calcium</keyword>
<feature type="compositionally biased region" description="Polar residues" evidence="14">
    <location>
        <begin position="1055"/>
        <end position="1077"/>
    </location>
</feature>
<evidence type="ECO:0000259" key="17">
    <source>
        <dbReference type="PROSITE" id="PS50026"/>
    </source>
</evidence>
<dbReference type="Gene3D" id="2.10.25.10">
    <property type="entry name" value="Laminin"/>
    <property type="match status" value="11"/>
</dbReference>
<organism evidence="19 20">
    <name type="scientific">Limulus polyphemus</name>
    <name type="common">Atlantic horseshoe crab</name>
    <dbReference type="NCBI Taxonomy" id="6850"/>
    <lineage>
        <taxon>Eukaryota</taxon>
        <taxon>Metazoa</taxon>
        <taxon>Ecdysozoa</taxon>
        <taxon>Arthropoda</taxon>
        <taxon>Chelicerata</taxon>
        <taxon>Merostomata</taxon>
        <taxon>Xiphosura</taxon>
        <taxon>Limulidae</taxon>
        <taxon>Limulus</taxon>
    </lineage>
</organism>
<feature type="disulfide bond" evidence="11">
    <location>
        <begin position="320"/>
        <end position="329"/>
    </location>
</feature>
<feature type="disulfide bond" evidence="11">
    <location>
        <begin position="654"/>
        <end position="663"/>
    </location>
</feature>
<dbReference type="InterPro" id="IPR000742">
    <property type="entry name" value="EGF"/>
</dbReference>
<keyword evidence="19" id="KW-1185">Reference proteome</keyword>
<feature type="compositionally biased region" description="Polar residues" evidence="14">
    <location>
        <begin position="1086"/>
        <end position="1097"/>
    </location>
</feature>
<evidence type="ECO:0000256" key="15">
    <source>
        <dbReference type="SAM" id="Phobius"/>
    </source>
</evidence>
<dbReference type="SMART" id="SM00181">
    <property type="entry name" value="EGF"/>
    <property type="match status" value="12"/>
</dbReference>
<dbReference type="SUPFAM" id="SSF57196">
    <property type="entry name" value="EGF/Laminin"/>
    <property type="match status" value="8"/>
</dbReference>
<keyword evidence="10" id="KW-0325">Glycoprotein</keyword>
<sequence>MLGYHYLCAKMFAIFLVTLSILHVLDASGSFELQILGIQNSRGELLNRACCGGEARKEEEICPRECNTYFRLCLKQYQSQITAKGSCTFGSTSSPVAVGNSFSVHNEPEKEVVLKLPFEFRWTKSFTLILEAVDHNNRSKSSRDEVIERHMYSGIITPSAEWHQLSHPGTTATINYRIRVTCDPYYYNYTCTKFCRPRHDRFGHYTCSKQGDKICLVGWKGPNCETAVCKEGCHPQHGNCEKPGECKRNLHRPSLQQLGTSLTPLEETGRKKHSGESGRHTRDSAMVISLEPSDADECVKDPCINALLCKNVVGDYICECQPGWMGKNCDHNINDCVGQCQNGATCIDLVSDYHCACFPGFTGRNCQTNIDDCASNPCLNGGECVDLVAAFSCICPVGYKGARCEIDDDFCNPNPCENGASCFNMHRDYYCHCSAEYHGKNCSQPRPKCTSPPCEAYDGCMVPISTNTSSGKQRLSGSNVCGDHGKCISEPLGGFTCVCDPGYTGRYCHENINDCVSNPCKHGGTCVDKINSFLCVCKEGWEGPFCNTNKNDCEPNPCHNNGTCIDSIADFICECRHGWKGKTCNFRHSHCAVNPCANGGTCTDLGDNFVCQCPRGFEGHTCQIANNPSCLSSPCQNGGTCISVSMGSGFSCVCKEGYEGILCQNNIDDCNPNPCYNNGRCVDGINWFRCECAKGFAGPDCRINIDDCASSPCAEGSTCRDGIADFQCICPPGQTGRFCNIEVGKRQCEWNGFIYNHGATWDEDCNTCLCHDTEVTCTKFWCGFQNCLADPNSTGEKIHCPQGQECVPNFHSTCFIPPCPSIGICVSKENSTKSSMAGLIPNTKCRPNSAELGNNCATVTLVFNRSKILQGLTVESLCTQIRRLPKQLNHTPVHTVFLLCDQVEGVPDSIEVAVSSNGDPSFETYKYVSNIAKWLADRIGRKRSNSTSLSAVMEVKVKTSLLASTHGPGYLVPVLVSLLALLLLACFIGVGLWYYRNHYRRKGSLVHHRQPLRHSISSKLEQIEEEEKSNNQNEENLRRYHNPLHTSNDLKEKLSSPNLSDSTEMTQVDNINDSSHIPQKIYKPQSVESQKNITPINITEKALEKDNNLKSHQRRPSGKEVIV</sequence>
<dbReference type="PRINTS" id="PR00010">
    <property type="entry name" value="EGFBLOOD"/>
</dbReference>
<gene>
    <name evidence="20" type="primary">LOC106468631</name>
</gene>
<evidence type="ECO:0000256" key="13">
    <source>
        <dbReference type="RuleBase" id="RU280815"/>
    </source>
</evidence>
<dbReference type="InterPro" id="IPR001774">
    <property type="entry name" value="DSL"/>
</dbReference>
<dbReference type="RefSeq" id="XP_022252684.1">
    <property type="nucleotide sequence ID" value="XM_022396976.1"/>
</dbReference>
<feature type="domain" description="EGF-like" evidence="17">
    <location>
        <begin position="666"/>
        <end position="702"/>
    </location>
</feature>
<dbReference type="InterPro" id="IPR009030">
    <property type="entry name" value="Growth_fac_rcpt_cys_sf"/>
</dbReference>
<feature type="disulfide bond" evidence="11">
    <location>
        <begin position="336"/>
        <end position="346"/>
    </location>
</feature>
<feature type="region of interest" description="Disordered" evidence="14">
    <location>
        <begin position="1017"/>
        <end position="1123"/>
    </location>
</feature>
<keyword evidence="8 13" id="KW-0472">Membrane</keyword>
<evidence type="ECO:0000256" key="11">
    <source>
        <dbReference type="PROSITE-ProRule" id="PRU00076"/>
    </source>
</evidence>
<feature type="disulfide bond" evidence="11">
    <location>
        <begin position="613"/>
        <end position="622"/>
    </location>
</feature>
<feature type="disulfide bond" evidence="11">
    <location>
        <begin position="692"/>
        <end position="701"/>
    </location>
</feature>
<dbReference type="PROSITE" id="PS50026">
    <property type="entry name" value="EGF_3"/>
    <property type="match status" value="11"/>
</dbReference>
<name>A0ABM1T9X8_LIMPO</name>
<dbReference type="Pfam" id="PF12661">
    <property type="entry name" value="hEGF"/>
    <property type="match status" value="1"/>
</dbReference>
<evidence type="ECO:0000256" key="10">
    <source>
        <dbReference type="ARBA" id="ARBA00023180"/>
    </source>
</evidence>
<feature type="disulfide bond" evidence="11">
    <location>
        <begin position="575"/>
        <end position="584"/>
    </location>
</feature>
<feature type="transmembrane region" description="Helical" evidence="15">
    <location>
        <begin position="970"/>
        <end position="995"/>
    </location>
</feature>
<dbReference type="Pfam" id="PF00008">
    <property type="entry name" value="EGF"/>
    <property type="match status" value="3"/>
</dbReference>
<evidence type="ECO:0000256" key="4">
    <source>
        <dbReference type="ARBA" id="ARBA00022692"/>
    </source>
</evidence>
<dbReference type="Gene3D" id="2.60.40.3510">
    <property type="match status" value="1"/>
</dbReference>
<keyword evidence="9 11" id="KW-1015">Disulfide bond</keyword>
<evidence type="ECO:0000256" key="3">
    <source>
        <dbReference type="ARBA" id="ARBA00022536"/>
    </source>
</evidence>
<evidence type="ECO:0000256" key="2">
    <source>
        <dbReference type="ARBA" id="ARBA00022473"/>
    </source>
</evidence>
<feature type="disulfide bond" evidence="11">
    <location>
        <begin position="395"/>
        <end position="404"/>
    </location>
</feature>
<proteinExistence type="predicted"/>
<dbReference type="CDD" id="cd00054">
    <property type="entry name" value="EGF_CA"/>
    <property type="match status" value="11"/>
</dbReference>
<keyword evidence="3 11" id="KW-0245">EGF-like domain</keyword>
<feature type="domain" description="EGF-like" evidence="17">
    <location>
        <begin position="626"/>
        <end position="664"/>
    </location>
</feature>
<feature type="disulfide bond" evidence="12">
    <location>
        <begin position="215"/>
        <end position="224"/>
    </location>
</feature>
<dbReference type="InterPro" id="IPR001881">
    <property type="entry name" value="EGF-like_Ca-bd_dom"/>
</dbReference>
<keyword evidence="2 13" id="KW-0217">Developmental protein</keyword>
<dbReference type="InterPro" id="IPR026219">
    <property type="entry name" value="Jagged/Serrate"/>
</dbReference>
<dbReference type="Pfam" id="PF23575">
    <property type="entry name" value="JAG1"/>
    <property type="match status" value="1"/>
</dbReference>
<feature type="disulfide bond" evidence="11">
    <location>
        <begin position="357"/>
        <end position="366"/>
    </location>
</feature>
<evidence type="ECO:0000256" key="16">
    <source>
        <dbReference type="SAM" id="SignalP"/>
    </source>
</evidence>
<dbReference type="PRINTS" id="PR02059">
    <property type="entry name" value="JAGGEDFAMILY"/>
</dbReference>
<evidence type="ECO:0000313" key="20">
    <source>
        <dbReference type="RefSeq" id="XP_022252684.1"/>
    </source>
</evidence>
<dbReference type="InterPro" id="IPR018097">
    <property type="entry name" value="EGF_Ca-bd_CS"/>
</dbReference>
<dbReference type="Pfam" id="PF01414">
    <property type="entry name" value="DSL"/>
    <property type="match status" value="1"/>
</dbReference>
<dbReference type="PROSITE" id="PS01187">
    <property type="entry name" value="EGF_CA"/>
    <property type="match status" value="3"/>
</dbReference>
<comment type="function">
    <text evidence="13">Putative Notch ligand involved in the mediation of Notch signaling.</text>
</comment>
<feature type="disulfide bond" evidence="12">
    <location>
        <begin position="182"/>
        <end position="191"/>
    </location>
</feature>
<evidence type="ECO:0000256" key="8">
    <source>
        <dbReference type="ARBA" id="ARBA00023136"/>
    </source>
</evidence>
<evidence type="ECO:0000259" key="18">
    <source>
        <dbReference type="PROSITE" id="PS51051"/>
    </source>
</evidence>
<evidence type="ECO:0000313" key="19">
    <source>
        <dbReference type="Proteomes" id="UP000694941"/>
    </source>
</evidence>
<dbReference type="Pfam" id="PF25024">
    <property type="entry name" value="EGF_TEN"/>
    <property type="match status" value="1"/>
</dbReference>
<dbReference type="GeneID" id="106468631"/>
<protein>
    <recommendedName>
        <fullName evidence="13">Delta-like protein</fullName>
    </recommendedName>
</protein>
<feature type="domain" description="EGF-like" evidence="17">
    <location>
        <begin position="369"/>
        <end position="405"/>
    </location>
</feature>
<evidence type="ECO:0000256" key="5">
    <source>
        <dbReference type="ARBA" id="ARBA00022737"/>
    </source>
</evidence>
<dbReference type="InterPro" id="IPR013032">
    <property type="entry name" value="EGF-like_CS"/>
</dbReference>
<feature type="domain" description="EGF-like" evidence="17">
    <location>
        <begin position="470"/>
        <end position="509"/>
    </location>
</feature>
<evidence type="ECO:0000256" key="9">
    <source>
        <dbReference type="ARBA" id="ARBA00023157"/>
    </source>
</evidence>
<feature type="disulfide bond" evidence="11">
    <location>
        <begin position="499"/>
        <end position="508"/>
    </location>
</feature>
<feature type="region of interest" description="Disordered" evidence="14">
    <location>
        <begin position="257"/>
        <end position="283"/>
    </location>
</feature>